<dbReference type="EMBL" id="LAYY01000100">
    <property type="protein sequence ID" value="KKK33661.1"/>
    <property type="molecule type" value="Genomic_DNA"/>
</dbReference>
<keyword evidence="5" id="KW-0119">Carbohydrate metabolism</keyword>
<comment type="caution">
    <text evidence="6">The sequence shown here is derived from an EMBL/GenBank/DDBJ whole genome shotgun (WGS) entry which is preliminary data.</text>
</comment>
<proteinExistence type="inferred from homology"/>
<dbReference type="Proteomes" id="UP000034166">
    <property type="component" value="Unassembled WGS sequence"/>
</dbReference>
<keyword evidence="7" id="KW-1185">Reference proteome</keyword>
<comment type="subunit">
    <text evidence="3">Homotrimer.</text>
</comment>
<evidence type="ECO:0000256" key="2">
    <source>
        <dbReference type="ARBA" id="ARBA00006906"/>
    </source>
</evidence>
<evidence type="ECO:0000313" key="7">
    <source>
        <dbReference type="Proteomes" id="UP000034166"/>
    </source>
</evidence>
<sequence length="207" mass="22078">MLTLEAIKQYKVISIIRGVPSQYIPEVFDALYEGGIRLVEVTLNTNNALDMIEEMSKKYEGKMLIGAGTVMDEESACMAIGAGAKFVLTPILNIPTIHAVKERGAVCISGALTPTEIYTAYTHGSDLVKVFPAGSMGAGYIKDLKGPLPEIPIVPTGGIDVTNAAHYLEAGAVALGIGSSLVPAKEQYSREDFETIKLKSQKFALLA</sequence>
<dbReference type="PANTHER" id="PTHR30246">
    <property type="entry name" value="2-KETO-3-DEOXY-6-PHOSPHOGLUCONATE ALDOLASE"/>
    <property type="match status" value="1"/>
</dbReference>
<gene>
    <name evidence="6" type="ORF">WQ57_23855</name>
</gene>
<comment type="pathway">
    <text evidence="1">Carbohydrate acid metabolism.</text>
</comment>
<accession>A0A0M2SJ38</accession>
<dbReference type="PANTHER" id="PTHR30246:SF1">
    <property type="entry name" value="2-DEHYDRO-3-DEOXY-6-PHOSPHOGALACTONATE ALDOLASE-RELATED"/>
    <property type="match status" value="1"/>
</dbReference>
<organism evidence="6 7">
    <name type="scientific">Mesobacillus campisalis</name>
    <dbReference type="NCBI Taxonomy" id="1408103"/>
    <lineage>
        <taxon>Bacteria</taxon>
        <taxon>Bacillati</taxon>
        <taxon>Bacillota</taxon>
        <taxon>Bacilli</taxon>
        <taxon>Bacillales</taxon>
        <taxon>Bacillaceae</taxon>
        <taxon>Mesobacillus</taxon>
    </lineage>
</organism>
<name>A0A0M2SJ38_9BACI</name>
<dbReference type="PATRIC" id="fig|1408103.3.peg.5145"/>
<evidence type="ECO:0000256" key="3">
    <source>
        <dbReference type="ARBA" id="ARBA00011233"/>
    </source>
</evidence>
<dbReference type="NCBIfam" id="TIGR01182">
    <property type="entry name" value="eda"/>
    <property type="match status" value="1"/>
</dbReference>
<dbReference type="Gene3D" id="3.20.20.70">
    <property type="entry name" value="Aldolase class I"/>
    <property type="match status" value="1"/>
</dbReference>
<dbReference type="CDD" id="cd00452">
    <property type="entry name" value="KDPG_aldolase"/>
    <property type="match status" value="1"/>
</dbReference>
<dbReference type="GO" id="GO:0016829">
    <property type="term" value="F:lyase activity"/>
    <property type="evidence" value="ECO:0007669"/>
    <property type="project" value="UniProtKB-KW"/>
</dbReference>
<evidence type="ECO:0000313" key="6">
    <source>
        <dbReference type="EMBL" id="KKK33661.1"/>
    </source>
</evidence>
<dbReference type="InterPro" id="IPR000887">
    <property type="entry name" value="Aldlse_KDPG_KHG"/>
</dbReference>
<dbReference type="AlphaFoldDB" id="A0A0M2SJ38"/>
<protein>
    <submittedName>
        <fullName evidence="6">2-dehydro-3-deoxyphosphogluconate aldolase</fullName>
    </submittedName>
</protein>
<dbReference type="InterPro" id="IPR013785">
    <property type="entry name" value="Aldolase_TIM"/>
</dbReference>
<reference evidence="6 7" key="1">
    <citation type="submission" date="2015-04" db="EMBL/GenBank/DDBJ databases">
        <title>Taxonomic description and genome sequence of Bacillus campisalis sp. nov., a novel member of the genus Bacillus isolated from solar saltern.</title>
        <authorList>
            <person name="Mathan Kumar R."/>
            <person name="Kaur G."/>
            <person name="Kumar A."/>
            <person name="Singh N.K."/>
            <person name="Kaur N."/>
            <person name="Kumar N."/>
            <person name="Mayilraj S."/>
        </authorList>
    </citation>
    <scope>NUCLEOTIDE SEQUENCE [LARGE SCALE GENOMIC DNA]</scope>
    <source>
        <strain evidence="6 7">SA2-6</strain>
    </source>
</reference>
<keyword evidence="4" id="KW-0456">Lyase</keyword>
<dbReference type="OrthoDB" id="9802667at2"/>
<dbReference type="Pfam" id="PF01081">
    <property type="entry name" value="Aldolase"/>
    <property type="match status" value="1"/>
</dbReference>
<evidence type="ECO:0000256" key="4">
    <source>
        <dbReference type="ARBA" id="ARBA00023239"/>
    </source>
</evidence>
<evidence type="ECO:0000256" key="1">
    <source>
        <dbReference type="ARBA" id="ARBA00004761"/>
    </source>
</evidence>
<dbReference type="SUPFAM" id="SSF51569">
    <property type="entry name" value="Aldolase"/>
    <property type="match status" value="1"/>
</dbReference>
<evidence type="ECO:0000256" key="5">
    <source>
        <dbReference type="ARBA" id="ARBA00023277"/>
    </source>
</evidence>
<comment type="similarity">
    <text evidence="2">Belongs to the KHG/KDPG aldolase family.</text>
</comment>